<proteinExistence type="predicted"/>
<dbReference type="OMA" id="TSWPFWR"/>
<dbReference type="AlphaFoldDB" id="B4H0X5"/>
<accession>B4H0X5</accession>
<feature type="compositionally biased region" description="Basic residues" evidence="1">
    <location>
        <begin position="1"/>
        <end position="13"/>
    </location>
</feature>
<dbReference type="HOGENOM" id="CLU_201380_0_0_1"/>
<dbReference type="Proteomes" id="UP000008744">
    <property type="component" value="Unassembled WGS sequence"/>
</dbReference>
<feature type="transmembrane region" description="Helical" evidence="2">
    <location>
        <begin position="34"/>
        <end position="55"/>
    </location>
</feature>
<evidence type="ECO:0000313" key="3">
    <source>
        <dbReference type="EMBL" id="EDW29891.1"/>
    </source>
</evidence>
<sequence length="70" mass="8334">MSNRIKQRRHRTSRSADSMHPPEPKVSYWPFWRVVYWLAVFIVVVSLCVALYFTINSDIGQCHSYDVRCE</sequence>
<keyword evidence="4" id="KW-1185">Reference proteome</keyword>
<dbReference type="OrthoDB" id="7864750at2759"/>
<keyword evidence="2" id="KW-0472">Membrane</keyword>
<evidence type="ECO:0000313" key="4">
    <source>
        <dbReference type="Proteomes" id="UP000008744"/>
    </source>
</evidence>
<protein>
    <submittedName>
        <fullName evidence="3">GL15856</fullName>
    </submittedName>
</protein>
<organism evidence="4">
    <name type="scientific">Drosophila persimilis</name>
    <name type="common">Fruit fly</name>
    <dbReference type="NCBI Taxonomy" id="7234"/>
    <lineage>
        <taxon>Eukaryota</taxon>
        <taxon>Metazoa</taxon>
        <taxon>Ecdysozoa</taxon>
        <taxon>Arthropoda</taxon>
        <taxon>Hexapoda</taxon>
        <taxon>Insecta</taxon>
        <taxon>Pterygota</taxon>
        <taxon>Neoptera</taxon>
        <taxon>Endopterygota</taxon>
        <taxon>Diptera</taxon>
        <taxon>Brachycera</taxon>
        <taxon>Muscomorpha</taxon>
        <taxon>Ephydroidea</taxon>
        <taxon>Drosophilidae</taxon>
        <taxon>Drosophila</taxon>
        <taxon>Sophophora</taxon>
    </lineage>
</organism>
<gene>
    <name evidence="3" type="primary">Dper\GL15856</name>
    <name evidence="3" type="ORF">Dper_GL15856</name>
</gene>
<evidence type="ECO:0000256" key="2">
    <source>
        <dbReference type="SAM" id="Phobius"/>
    </source>
</evidence>
<reference evidence="3 4" key="1">
    <citation type="journal article" date="2007" name="Nature">
        <title>Evolution of genes and genomes on the Drosophila phylogeny.</title>
        <authorList>
            <consortium name="Drosophila 12 Genomes Consortium"/>
            <person name="Clark A.G."/>
            <person name="Eisen M.B."/>
            <person name="Smith D.R."/>
            <person name="Bergman C.M."/>
            <person name="Oliver B."/>
            <person name="Markow T.A."/>
            <person name="Kaufman T.C."/>
            <person name="Kellis M."/>
            <person name="Gelbart W."/>
            <person name="Iyer V.N."/>
            <person name="Pollard D.A."/>
            <person name="Sackton T.B."/>
            <person name="Larracuente A.M."/>
            <person name="Singh N.D."/>
            <person name="Abad J.P."/>
            <person name="Abt D.N."/>
            <person name="Adryan B."/>
            <person name="Aguade M."/>
            <person name="Akashi H."/>
            <person name="Anderson W.W."/>
            <person name="Aquadro C.F."/>
            <person name="Ardell D.H."/>
            <person name="Arguello R."/>
            <person name="Artieri C.G."/>
            <person name="Barbash D.A."/>
            <person name="Barker D."/>
            <person name="Barsanti P."/>
            <person name="Batterham P."/>
            <person name="Batzoglou S."/>
            <person name="Begun D."/>
            <person name="Bhutkar A."/>
            <person name="Blanco E."/>
            <person name="Bosak S.A."/>
            <person name="Bradley R.K."/>
            <person name="Brand A.D."/>
            <person name="Brent M.R."/>
            <person name="Brooks A.N."/>
            <person name="Brown R.H."/>
            <person name="Butlin R.K."/>
            <person name="Caggese C."/>
            <person name="Calvi B.R."/>
            <person name="Bernardo de Carvalho A."/>
            <person name="Caspi A."/>
            <person name="Castrezana S."/>
            <person name="Celniker S.E."/>
            <person name="Chang J.L."/>
            <person name="Chapple C."/>
            <person name="Chatterji S."/>
            <person name="Chinwalla A."/>
            <person name="Civetta A."/>
            <person name="Clifton S.W."/>
            <person name="Comeron J.M."/>
            <person name="Costello J.C."/>
            <person name="Coyne J.A."/>
            <person name="Daub J."/>
            <person name="David R.G."/>
            <person name="Delcher A.L."/>
            <person name="Delehaunty K."/>
            <person name="Do C.B."/>
            <person name="Ebling H."/>
            <person name="Edwards K."/>
            <person name="Eickbush T."/>
            <person name="Evans J.D."/>
            <person name="Filipski A."/>
            <person name="Findeiss S."/>
            <person name="Freyhult E."/>
            <person name="Fulton L."/>
            <person name="Fulton R."/>
            <person name="Garcia A.C."/>
            <person name="Gardiner A."/>
            <person name="Garfield D.A."/>
            <person name="Garvin B.E."/>
            <person name="Gibson G."/>
            <person name="Gilbert D."/>
            <person name="Gnerre S."/>
            <person name="Godfrey J."/>
            <person name="Good R."/>
            <person name="Gotea V."/>
            <person name="Gravely B."/>
            <person name="Greenberg A.J."/>
            <person name="Griffiths-Jones S."/>
            <person name="Gross S."/>
            <person name="Guigo R."/>
            <person name="Gustafson E.A."/>
            <person name="Haerty W."/>
            <person name="Hahn M.W."/>
            <person name="Halligan D.L."/>
            <person name="Halpern A.L."/>
            <person name="Halter G.M."/>
            <person name="Han M.V."/>
            <person name="Heger A."/>
            <person name="Hillier L."/>
            <person name="Hinrichs A.S."/>
            <person name="Holmes I."/>
            <person name="Hoskins R.A."/>
            <person name="Hubisz M.J."/>
            <person name="Hultmark D."/>
            <person name="Huntley M.A."/>
            <person name="Jaffe D.B."/>
            <person name="Jagadeeshan S."/>
            <person name="Jeck W.R."/>
            <person name="Johnson J."/>
            <person name="Jones C.D."/>
            <person name="Jordan W.C."/>
            <person name="Karpen G.H."/>
            <person name="Kataoka E."/>
            <person name="Keightley P.D."/>
            <person name="Kheradpour P."/>
            <person name="Kirkness E.F."/>
            <person name="Koerich L.B."/>
            <person name="Kristiansen K."/>
            <person name="Kudrna D."/>
            <person name="Kulathinal R.J."/>
            <person name="Kumar S."/>
            <person name="Kwok R."/>
            <person name="Lander E."/>
            <person name="Langley C.H."/>
            <person name="Lapoint R."/>
            <person name="Lazzaro B.P."/>
            <person name="Lee S.J."/>
            <person name="Levesque L."/>
            <person name="Li R."/>
            <person name="Lin C.F."/>
            <person name="Lin M.F."/>
            <person name="Lindblad-Toh K."/>
            <person name="Llopart A."/>
            <person name="Long M."/>
            <person name="Low L."/>
            <person name="Lozovsky E."/>
            <person name="Lu J."/>
            <person name="Luo M."/>
            <person name="Machado C.A."/>
            <person name="Makalowski W."/>
            <person name="Marzo M."/>
            <person name="Matsuda M."/>
            <person name="Matzkin L."/>
            <person name="McAllister B."/>
            <person name="McBride C.S."/>
            <person name="McKernan B."/>
            <person name="McKernan K."/>
            <person name="Mendez-Lago M."/>
            <person name="Minx P."/>
            <person name="Mollenhauer M.U."/>
            <person name="Montooth K."/>
            <person name="Mount S.M."/>
            <person name="Mu X."/>
            <person name="Myers E."/>
            <person name="Negre B."/>
            <person name="Newfeld S."/>
            <person name="Nielsen R."/>
            <person name="Noor M.A."/>
            <person name="O'Grady P."/>
            <person name="Pachter L."/>
            <person name="Papaceit M."/>
            <person name="Parisi M.J."/>
            <person name="Parisi M."/>
            <person name="Parts L."/>
            <person name="Pedersen J.S."/>
            <person name="Pesole G."/>
            <person name="Phillippy A.M."/>
            <person name="Ponting C.P."/>
            <person name="Pop M."/>
            <person name="Porcelli D."/>
            <person name="Powell J.R."/>
            <person name="Prohaska S."/>
            <person name="Pruitt K."/>
            <person name="Puig M."/>
            <person name="Quesneville H."/>
            <person name="Ram K.R."/>
            <person name="Rand D."/>
            <person name="Rasmussen M.D."/>
            <person name="Reed L.K."/>
            <person name="Reenan R."/>
            <person name="Reily A."/>
            <person name="Remington K.A."/>
            <person name="Rieger T.T."/>
            <person name="Ritchie M.G."/>
            <person name="Robin C."/>
            <person name="Rogers Y.H."/>
            <person name="Rohde C."/>
            <person name="Rozas J."/>
            <person name="Rubenfield M.J."/>
            <person name="Ruiz A."/>
            <person name="Russo S."/>
            <person name="Salzberg S.L."/>
            <person name="Sanchez-Gracia A."/>
            <person name="Saranga D.J."/>
            <person name="Sato H."/>
            <person name="Schaeffer S.W."/>
            <person name="Schatz M.C."/>
            <person name="Schlenke T."/>
            <person name="Schwartz R."/>
            <person name="Segarra C."/>
            <person name="Singh R.S."/>
            <person name="Sirot L."/>
            <person name="Sirota M."/>
            <person name="Sisneros N.B."/>
            <person name="Smith C.D."/>
            <person name="Smith T.F."/>
            <person name="Spieth J."/>
            <person name="Stage D.E."/>
            <person name="Stark A."/>
            <person name="Stephan W."/>
            <person name="Strausberg R.L."/>
            <person name="Strempel S."/>
            <person name="Sturgill D."/>
            <person name="Sutton G."/>
            <person name="Sutton G.G."/>
            <person name="Tao W."/>
            <person name="Teichmann S."/>
            <person name="Tobari Y.N."/>
            <person name="Tomimura Y."/>
            <person name="Tsolas J.M."/>
            <person name="Valente V.L."/>
            <person name="Venter E."/>
            <person name="Venter J.C."/>
            <person name="Vicario S."/>
            <person name="Vieira F.G."/>
            <person name="Vilella A.J."/>
            <person name="Villasante A."/>
            <person name="Walenz B."/>
            <person name="Wang J."/>
            <person name="Wasserman M."/>
            <person name="Watts T."/>
            <person name="Wilson D."/>
            <person name="Wilson R.K."/>
            <person name="Wing R.A."/>
            <person name="Wolfner M.F."/>
            <person name="Wong A."/>
            <person name="Wong G.K."/>
            <person name="Wu C.I."/>
            <person name="Wu G."/>
            <person name="Yamamoto D."/>
            <person name="Yang H.P."/>
            <person name="Yang S.P."/>
            <person name="Yorke J.A."/>
            <person name="Yoshida K."/>
            <person name="Zdobnov E."/>
            <person name="Zhang P."/>
            <person name="Zhang Y."/>
            <person name="Zimin A.V."/>
            <person name="Baldwin J."/>
            <person name="Abdouelleil A."/>
            <person name="Abdulkadir J."/>
            <person name="Abebe A."/>
            <person name="Abera B."/>
            <person name="Abreu J."/>
            <person name="Acer S.C."/>
            <person name="Aftuck L."/>
            <person name="Alexander A."/>
            <person name="An P."/>
            <person name="Anderson E."/>
            <person name="Anderson S."/>
            <person name="Arachi H."/>
            <person name="Azer M."/>
            <person name="Bachantsang P."/>
            <person name="Barry A."/>
            <person name="Bayul T."/>
            <person name="Berlin A."/>
            <person name="Bessette D."/>
            <person name="Bloom T."/>
            <person name="Blye J."/>
            <person name="Boguslavskiy L."/>
            <person name="Bonnet C."/>
            <person name="Boukhgalter B."/>
            <person name="Bourzgui I."/>
            <person name="Brown A."/>
            <person name="Cahill P."/>
            <person name="Channer S."/>
            <person name="Cheshatsang Y."/>
            <person name="Chuda L."/>
            <person name="Citroen M."/>
            <person name="Collymore A."/>
            <person name="Cooke P."/>
            <person name="Costello M."/>
            <person name="D'Aco K."/>
            <person name="Daza R."/>
            <person name="De Haan G."/>
            <person name="DeGray S."/>
            <person name="DeMaso C."/>
            <person name="Dhargay N."/>
            <person name="Dooley K."/>
            <person name="Dooley E."/>
            <person name="Doricent M."/>
            <person name="Dorje P."/>
            <person name="Dorjee K."/>
            <person name="Dupes A."/>
            <person name="Elong R."/>
            <person name="Falk J."/>
            <person name="Farina A."/>
            <person name="Faro S."/>
            <person name="Ferguson D."/>
            <person name="Fisher S."/>
            <person name="Foley C.D."/>
            <person name="Franke A."/>
            <person name="Friedrich D."/>
            <person name="Gadbois L."/>
            <person name="Gearin G."/>
            <person name="Gearin C.R."/>
            <person name="Giannoukos G."/>
            <person name="Goode T."/>
            <person name="Graham J."/>
            <person name="Grandbois E."/>
            <person name="Grewal S."/>
            <person name="Gyaltsen K."/>
            <person name="Hafez N."/>
            <person name="Hagos B."/>
            <person name="Hall J."/>
            <person name="Henson C."/>
            <person name="Hollinger A."/>
            <person name="Honan T."/>
            <person name="Huard M.D."/>
            <person name="Hughes L."/>
            <person name="Hurhula B."/>
            <person name="Husby M.E."/>
            <person name="Kamat A."/>
            <person name="Kanga B."/>
            <person name="Kashin S."/>
            <person name="Khazanovich D."/>
            <person name="Kisner P."/>
            <person name="Lance K."/>
            <person name="Lara M."/>
            <person name="Lee W."/>
            <person name="Lennon N."/>
            <person name="Letendre F."/>
            <person name="LeVine R."/>
            <person name="Lipovsky A."/>
            <person name="Liu X."/>
            <person name="Liu J."/>
            <person name="Liu S."/>
            <person name="Lokyitsang T."/>
            <person name="Lokyitsang Y."/>
            <person name="Lubonja R."/>
            <person name="Lui A."/>
            <person name="MacDonald P."/>
            <person name="Magnisalis V."/>
            <person name="Maru K."/>
            <person name="Matthews C."/>
            <person name="McCusker W."/>
            <person name="McDonough S."/>
            <person name="Mehta T."/>
            <person name="Meldrim J."/>
            <person name="Meneus L."/>
            <person name="Mihai O."/>
            <person name="Mihalev A."/>
            <person name="Mihova T."/>
            <person name="Mittelman R."/>
            <person name="Mlenga V."/>
            <person name="Montmayeur A."/>
            <person name="Mulrain L."/>
            <person name="Navidi A."/>
            <person name="Naylor J."/>
            <person name="Negash T."/>
            <person name="Nguyen T."/>
            <person name="Nguyen N."/>
            <person name="Nicol R."/>
            <person name="Norbu C."/>
            <person name="Norbu N."/>
            <person name="Novod N."/>
            <person name="O'Neill B."/>
            <person name="Osman S."/>
            <person name="Markiewicz E."/>
            <person name="Oyono O.L."/>
            <person name="Patti C."/>
            <person name="Phunkhang P."/>
            <person name="Pierre F."/>
            <person name="Priest M."/>
            <person name="Raghuraman S."/>
            <person name="Rege F."/>
            <person name="Reyes R."/>
            <person name="Rise C."/>
            <person name="Rogov P."/>
            <person name="Ross K."/>
            <person name="Ryan E."/>
            <person name="Settipalli S."/>
            <person name="Shea T."/>
            <person name="Sherpa N."/>
            <person name="Shi L."/>
            <person name="Shih D."/>
            <person name="Sparrow T."/>
            <person name="Spaulding J."/>
            <person name="Stalker J."/>
            <person name="Stange-Thomann N."/>
            <person name="Stavropoulos S."/>
            <person name="Stone C."/>
            <person name="Strader C."/>
            <person name="Tesfaye S."/>
            <person name="Thomson T."/>
            <person name="Thoulutsang Y."/>
            <person name="Thoulutsang D."/>
            <person name="Topham K."/>
            <person name="Topping I."/>
            <person name="Tsamla T."/>
            <person name="Vassiliev H."/>
            <person name="Vo A."/>
            <person name="Wangchuk T."/>
            <person name="Wangdi T."/>
            <person name="Weiand M."/>
            <person name="Wilkinson J."/>
            <person name="Wilson A."/>
            <person name="Yadav S."/>
            <person name="Young G."/>
            <person name="Yu Q."/>
            <person name="Zembek L."/>
            <person name="Zhong D."/>
            <person name="Zimmer A."/>
            <person name="Zwirko Z."/>
            <person name="Jaffe D.B."/>
            <person name="Alvarez P."/>
            <person name="Brockman W."/>
            <person name="Butler J."/>
            <person name="Chin C."/>
            <person name="Gnerre S."/>
            <person name="Grabherr M."/>
            <person name="Kleber M."/>
            <person name="Mauceli E."/>
            <person name="MacCallum I."/>
        </authorList>
    </citation>
    <scope>NUCLEOTIDE SEQUENCE [LARGE SCALE GENOMIC DNA]</scope>
    <source>
        <strain evidence="4">MSH-3 / Tucson 14011-0111.49</strain>
    </source>
</reference>
<keyword evidence="2" id="KW-1133">Transmembrane helix</keyword>
<dbReference type="PhylomeDB" id="B4H0X5"/>
<feature type="region of interest" description="Disordered" evidence="1">
    <location>
        <begin position="1"/>
        <end position="25"/>
    </location>
</feature>
<evidence type="ECO:0000256" key="1">
    <source>
        <dbReference type="SAM" id="MobiDB-lite"/>
    </source>
</evidence>
<dbReference type="EMBL" id="CH479201">
    <property type="protein sequence ID" value="EDW29891.1"/>
    <property type="molecule type" value="Genomic_DNA"/>
</dbReference>
<keyword evidence="2" id="KW-0812">Transmembrane</keyword>
<name>B4H0X5_DROPE</name>